<protein>
    <submittedName>
        <fullName evidence="1">Cobyrinic acid a,c-diamide synthase domain protein</fullName>
    </submittedName>
</protein>
<comment type="caution">
    <text evidence="1">The sequence shown here is derived from an EMBL/GenBank/DDBJ whole genome shotgun (WGS) entry which is preliminary data.</text>
</comment>
<dbReference type="EMBL" id="AFMD02000504">
    <property type="protein sequence ID" value="EMG19514.1"/>
    <property type="molecule type" value="Genomic_DNA"/>
</dbReference>
<evidence type="ECO:0000313" key="2">
    <source>
        <dbReference type="Proteomes" id="UP000011778"/>
    </source>
</evidence>
<dbReference type="AlphaFoldDB" id="M3H579"/>
<reference evidence="1 2" key="1">
    <citation type="submission" date="2013-02" db="EMBL/GenBank/DDBJ databases">
        <authorList>
            <person name="Harkins D.M."/>
            <person name="Durkin A.S."/>
            <person name="Brinkac L.M."/>
            <person name="Haft D.H."/>
            <person name="Selengut J.D."/>
            <person name="Sanka R."/>
            <person name="DePew J."/>
            <person name="Purushe J."/>
            <person name="Tulsiani S.M."/>
            <person name="Graham G.C."/>
            <person name="Burns M.-A."/>
            <person name="Dohnt M.F."/>
            <person name="Smythe L.D."/>
            <person name="McKay D.B."/>
            <person name="Craig S.B."/>
            <person name="Vinetz J.M."/>
            <person name="Sutton G.G."/>
            <person name="Nierman W.C."/>
            <person name="Fouts D.E."/>
        </authorList>
    </citation>
    <scope>NUCLEOTIDE SEQUENCE [LARGE SCALE GENOMIC DNA]</scope>
    <source>
        <strain evidence="1 2">LT2050</strain>
    </source>
</reference>
<dbReference type="Proteomes" id="UP000011778">
    <property type="component" value="Unassembled WGS sequence"/>
</dbReference>
<organism evidence="1 2">
    <name type="scientific">Leptospira interrogans serovar Copenhageni str. LT2050</name>
    <dbReference type="NCBI Taxonomy" id="1001598"/>
    <lineage>
        <taxon>Bacteria</taxon>
        <taxon>Pseudomonadati</taxon>
        <taxon>Spirochaetota</taxon>
        <taxon>Spirochaetia</taxon>
        <taxon>Leptospirales</taxon>
        <taxon>Leptospiraceae</taxon>
        <taxon>Leptospira</taxon>
    </lineage>
</organism>
<gene>
    <name evidence="1" type="ORF">LEP1GSC150_1222</name>
</gene>
<accession>M3H579</accession>
<name>M3H579_LEPIT</name>
<sequence length="92" mass="10867">MGYVEVTTKKETIFGEVGLRFRGHQFRYSDLELDESNPIELVYNLRKEKVIKLARKVIPKIRFLLPTYTLIGLPTQTWQKDLFNPVYGNDLY</sequence>
<proteinExistence type="predicted"/>
<evidence type="ECO:0000313" key="1">
    <source>
        <dbReference type="EMBL" id="EMG19514.1"/>
    </source>
</evidence>